<dbReference type="InterPro" id="IPR034505">
    <property type="entry name" value="Coproporphyrinogen-III_oxidase"/>
</dbReference>
<evidence type="ECO:0000256" key="3">
    <source>
        <dbReference type="ARBA" id="ARBA00030263"/>
    </source>
</evidence>
<dbReference type="GO" id="GO:0051539">
    <property type="term" value="F:4 iron, 4 sulfur cluster binding"/>
    <property type="evidence" value="ECO:0007669"/>
    <property type="project" value="TreeGrafter"/>
</dbReference>
<name>A0A5B8SRX6_9GAMM</name>
<dbReference type="GO" id="GO:0005737">
    <property type="term" value="C:cytoplasm"/>
    <property type="evidence" value="ECO:0007669"/>
    <property type="project" value="TreeGrafter"/>
</dbReference>
<dbReference type="OrthoDB" id="9808022at2"/>
<organism evidence="4 5">
    <name type="scientific">Pistricoccus aurantiacus</name>
    <dbReference type="NCBI Taxonomy" id="1883414"/>
    <lineage>
        <taxon>Bacteria</taxon>
        <taxon>Pseudomonadati</taxon>
        <taxon>Pseudomonadota</taxon>
        <taxon>Gammaproteobacteria</taxon>
        <taxon>Oceanospirillales</taxon>
        <taxon>Halomonadaceae</taxon>
        <taxon>Pistricoccus</taxon>
    </lineage>
</organism>
<dbReference type="AlphaFoldDB" id="A0A5B8SRX6"/>
<evidence type="ECO:0000313" key="4">
    <source>
        <dbReference type="EMBL" id="QEA39041.1"/>
    </source>
</evidence>
<protein>
    <recommendedName>
        <fullName evidence="1">Oxygen-independent coproporphyrinogen III oxidase</fullName>
    </recommendedName>
    <alternativeName>
        <fullName evidence="3">Coproporphyrinogen III dehydrogenase</fullName>
    </alternativeName>
</protein>
<dbReference type="GO" id="GO:0051989">
    <property type="term" value="F:coproporphyrinogen dehydrogenase activity"/>
    <property type="evidence" value="ECO:0007669"/>
    <property type="project" value="TreeGrafter"/>
</dbReference>
<dbReference type="SUPFAM" id="SSF102114">
    <property type="entry name" value="Radical SAM enzymes"/>
    <property type="match status" value="1"/>
</dbReference>
<keyword evidence="5" id="KW-1185">Reference proteome</keyword>
<evidence type="ECO:0000256" key="2">
    <source>
        <dbReference type="ARBA" id="ARBA00023002"/>
    </source>
</evidence>
<dbReference type="PANTHER" id="PTHR13932">
    <property type="entry name" value="COPROPORPHYRINIGEN III OXIDASE"/>
    <property type="match status" value="1"/>
</dbReference>
<gene>
    <name evidence="4" type="ORF">FGL86_08120</name>
</gene>
<dbReference type="GO" id="GO:0006782">
    <property type="term" value="P:protoporphyrinogen IX biosynthetic process"/>
    <property type="evidence" value="ECO:0007669"/>
    <property type="project" value="TreeGrafter"/>
</dbReference>
<dbReference type="InterPro" id="IPR058240">
    <property type="entry name" value="rSAM_sf"/>
</dbReference>
<dbReference type="KEGG" id="paur:FGL86_08120"/>
<sequence>MSCIAQALRPNRKTPDRVMPDRVTPDRGAALFHSEPAADQTHQDAFLAALSRHGVSNRDLALRINIPFHHPPFYRRGSRTRNSWEDCRAETYLAWLEREMTLLAAHLGKSSNINRLVWKGAPASYFSLGQMSELFDSLHTRFGMSSLAGRDYAIDIAPQDTSVLTLRHLQALGFNHLRLKVRGDAFQWSPGQFRTSPRILVETLMEEARRLSFHRLSLDFQYATPGQTLQGLSEALGQVIDLSPRHLFLKKCLDTPDKRFDSDSGTSSSKTSETHTPHALYQLANEMLLAAGYVRLDSHRYVLTSEAGMLHLRELAPGIDQDILGLGLGAISRIAGRRIKTTEHLAVYVAALETGRLAFTEDYDAVKAE</sequence>
<dbReference type="EMBL" id="CP042382">
    <property type="protein sequence ID" value="QEA39041.1"/>
    <property type="molecule type" value="Genomic_DNA"/>
</dbReference>
<reference evidence="4 5" key="1">
    <citation type="submission" date="2019-06" db="EMBL/GenBank/DDBJ databases">
        <title>Genome analyses of bacteria isolated from kimchi.</title>
        <authorList>
            <person name="Lee S."/>
            <person name="Ahn S."/>
            <person name="Roh S."/>
        </authorList>
    </citation>
    <scope>NUCLEOTIDE SEQUENCE [LARGE SCALE GENOMIC DNA]</scope>
    <source>
        <strain evidence="4 5">CBA4606</strain>
    </source>
</reference>
<dbReference type="Proteomes" id="UP000321272">
    <property type="component" value="Chromosome"/>
</dbReference>
<accession>A0A5B8SRX6</accession>
<dbReference type="PANTHER" id="PTHR13932:SF6">
    <property type="entry name" value="OXYGEN-INDEPENDENT COPROPORPHYRINOGEN III OXIDASE"/>
    <property type="match status" value="1"/>
</dbReference>
<proteinExistence type="predicted"/>
<evidence type="ECO:0000313" key="5">
    <source>
        <dbReference type="Proteomes" id="UP000321272"/>
    </source>
</evidence>
<keyword evidence="2" id="KW-0560">Oxidoreductase</keyword>
<dbReference type="RefSeq" id="WP_147184097.1">
    <property type="nucleotide sequence ID" value="NZ_CP042382.1"/>
</dbReference>
<evidence type="ECO:0000256" key="1">
    <source>
        <dbReference type="ARBA" id="ARBA00020156"/>
    </source>
</evidence>